<sequence length="494" mass="56620">MAMRGKFTLRASALSKHTENFNKILEQVPAPKIENIELIKPAEIKPTESIAQKIQEQENQAKDEVFVFGEQLTDRVINADKAENETSAADDTPKEDTESKPTNLWTGHAETEDKFDNDMYTILRMNCKLFVLESDKANWVERGYGVLKLVDTPDGSNCKIMMWTDKIFRLILNTKLFDKMQIDRANKKSIRFNAFDNGTIRIFLIKTANPNDCEELYDLLQMRLSEYTSKLSSSQTSETSRSNKNVVFKCDCNLNKENEQESSLASLELYSYTDETQASRSHQLFLDIITNETDQKLILSTYLKLIKITKQISKTNEFFEFEIDEYSYSADPTTNKIKYKISIGDKEKENQIMELYRKEPKIRMDDSSNGGFLEDDTQEDQETSYNEESNDANRKSDSINESDRSNSSASCTEEEQDATGNEKPNVFDQETGESKRKRKSESDDSESEIASKKQEIDQNVSLKRSAEDDDEEVPNEKVEDGDSSKKTKVGHEKS</sequence>
<keyword evidence="6" id="KW-1185">Reference proteome</keyword>
<evidence type="ECO:0000256" key="1">
    <source>
        <dbReference type="ARBA" id="ARBA00004123"/>
    </source>
</evidence>
<proteinExistence type="predicted"/>
<feature type="region of interest" description="Disordered" evidence="3">
    <location>
        <begin position="357"/>
        <end position="494"/>
    </location>
</feature>
<dbReference type="EMBL" id="CAJNOC010000618">
    <property type="protein sequence ID" value="CAF0783505.1"/>
    <property type="molecule type" value="Genomic_DNA"/>
</dbReference>
<gene>
    <name evidence="5" type="ORF">OXX778_LOCUS5587</name>
</gene>
<protein>
    <recommendedName>
        <fullName evidence="4">RanBD1 domain-containing protein</fullName>
    </recommendedName>
</protein>
<feature type="compositionally biased region" description="Basic and acidic residues" evidence="3">
    <location>
        <begin position="474"/>
        <end position="494"/>
    </location>
</feature>
<dbReference type="Pfam" id="PF00638">
    <property type="entry name" value="Ran_BP1"/>
    <property type="match status" value="1"/>
</dbReference>
<feature type="compositionally biased region" description="Basic and acidic residues" evidence="3">
    <location>
        <begin position="357"/>
        <end position="366"/>
    </location>
</feature>
<dbReference type="GO" id="GO:0006611">
    <property type="term" value="P:protein export from nucleus"/>
    <property type="evidence" value="ECO:0007669"/>
    <property type="project" value="TreeGrafter"/>
</dbReference>
<organism evidence="5 6">
    <name type="scientific">Brachionus calyciflorus</name>
    <dbReference type="NCBI Taxonomy" id="104777"/>
    <lineage>
        <taxon>Eukaryota</taxon>
        <taxon>Metazoa</taxon>
        <taxon>Spiralia</taxon>
        <taxon>Gnathifera</taxon>
        <taxon>Rotifera</taxon>
        <taxon>Eurotatoria</taxon>
        <taxon>Monogononta</taxon>
        <taxon>Pseudotrocha</taxon>
        <taxon>Ploima</taxon>
        <taxon>Brachionidae</taxon>
        <taxon>Brachionus</taxon>
    </lineage>
</organism>
<name>A0A813RN75_9BILA</name>
<feature type="compositionally biased region" description="Acidic residues" evidence="3">
    <location>
        <begin position="373"/>
        <end position="382"/>
    </location>
</feature>
<dbReference type="OrthoDB" id="185618at2759"/>
<feature type="compositionally biased region" description="Basic and acidic residues" evidence="3">
    <location>
        <begin position="391"/>
        <end position="404"/>
    </location>
</feature>
<reference evidence="5" key="1">
    <citation type="submission" date="2021-02" db="EMBL/GenBank/DDBJ databases">
        <authorList>
            <person name="Nowell W R."/>
        </authorList>
    </citation>
    <scope>NUCLEOTIDE SEQUENCE</scope>
    <source>
        <strain evidence="5">Ploen Becks lab</strain>
    </source>
</reference>
<comment type="caution">
    <text evidence="5">The sequence shown here is derived from an EMBL/GenBank/DDBJ whole genome shotgun (WGS) entry which is preliminary data.</text>
</comment>
<dbReference type="PANTHER" id="PTHR23138">
    <property type="entry name" value="RAN BINDING PROTEIN"/>
    <property type="match status" value="1"/>
</dbReference>
<dbReference type="SUPFAM" id="SSF50729">
    <property type="entry name" value="PH domain-like"/>
    <property type="match status" value="1"/>
</dbReference>
<feature type="region of interest" description="Disordered" evidence="3">
    <location>
        <begin position="78"/>
        <end position="105"/>
    </location>
</feature>
<feature type="domain" description="RanBD1" evidence="4">
    <location>
        <begin position="116"/>
        <end position="183"/>
    </location>
</feature>
<dbReference type="GO" id="GO:0005634">
    <property type="term" value="C:nucleus"/>
    <property type="evidence" value="ECO:0007669"/>
    <property type="project" value="UniProtKB-SubCell"/>
</dbReference>
<keyword evidence="2" id="KW-0539">Nucleus</keyword>
<dbReference type="InterPro" id="IPR011993">
    <property type="entry name" value="PH-like_dom_sf"/>
</dbReference>
<evidence type="ECO:0000256" key="3">
    <source>
        <dbReference type="SAM" id="MobiDB-lite"/>
    </source>
</evidence>
<dbReference type="PANTHER" id="PTHR23138:SF142">
    <property type="entry name" value="RAN-BINDING PROTEIN 3B-RELATED"/>
    <property type="match status" value="1"/>
</dbReference>
<evidence type="ECO:0000259" key="4">
    <source>
        <dbReference type="PROSITE" id="PS50196"/>
    </source>
</evidence>
<dbReference type="PROSITE" id="PS50196">
    <property type="entry name" value="RANBD1"/>
    <property type="match status" value="1"/>
</dbReference>
<dbReference type="InterPro" id="IPR000156">
    <property type="entry name" value="Ran_bind_dom"/>
</dbReference>
<accession>A0A813RN75</accession>
<evidence type="ECO:0000313" key="5">
    <source>
        <dbReference type="EMBL" id="CAF0783505.1"/>
    </source>
</evidence>
<dbReference type="SMART" id="SM00160">
    <property type="entry name" value="RanBD"/>
    <property type="match status" value="1"/>
</dbReference>
<dbReference type="Proteomes" id="UP000663879">
    <property type="component" value="Unassembled WGS sequence"/>
</dbReference>
<comment type="subcellular location">
    <subcellularLocation>
        <location evidence="1">Nucleus</location>
    </subcellularLocation>
</comment>
<evidence type="ECO:0000313" key="6">
    <source>
        <dbReference type="Proteomes" id="UP000663879"/>
    </source>
</evidence>
<evidence type="ECO:0000256" key="2">
    <source>
        <dbReference type="ARBA" id="ARBA00023242"/>
    </source>
</evidence>
<dbReference type="Gene3D" id="2.30.29.30">
    <property type="entry name" value="Pleckstrin-homology domain (PH domain)/Phosphotyrosine-binding domain (PTB)"/>
    <property type="match status" value="1"/>
</dbReference>
<dbReference type="AlphaFoldDB" id="A0A813RN75"/>
<dbReference type="InterPro" id="IPR045255">
    <property type="entry name" value="RanBP1-like"/>
</dbReference>